<accession>A0A930FZK9</accession>
<gene>
    <name evidence="1" type="ORF">HXL68_07930</name>
</gene>
<evidence type="ECO:0000313" key="2">
    <source>
        <dbReference type="Proteomes" id="UP000718593"/>
    </source>
</evidence>
<name>A0A930FZK9_9RHOO</name>
<dbReference type="Pfam" id="PF10649">
    <property type="entry name" value="DUF2478"/>
    <property type="match status" value="1"/>
</dbReference>
<comment type="caution">
    <text evidence="1">The sequence shown here is derived from an EMBL/GenBank/DDBJ whole genome shotgun (WGS) entry which is preliminary data.</text>
</comment>
<evidence type="ECO:0000313" key="1">
    <source>
        <dbReference type="EMBL" id="MBF1164955.1"/>
    </source>
</evidence>
<dbReference type="InterPro" id="IPR018912">
    <property type="entry name" value="DUF2478"/>
</dbReference>
<reference evidence="1" key="1">
    <citation type="submission" date="2020-04" db="EMBL/GenBank/DDBJ databases">
        <title>Deep metagenomics examines the oral microbiome during advanced dental caries in children, revealing novel taxa and co-occurrences with host molecules.</title>
        <authorList>
            <person name="Baker J.L."/>
            <person name="Morton J.T."/>
            <person name="Dinis M."/>
            <person name="Alvarez R."/>
            <person name="Tran N.C."/>
            <person name="Knight R."/>
            <person name="Edlund A."/>
        </authorList>
    </citation>
    <scope>NUCLEOTIDE SEQUENCE</scope>
    <source>
        <strain evidence="1">JCVI_32_bin.24</strain>
    </source>
</reference>
<protein>
    <submittedName>
        <fullName evidence="1">DUF2478 domain-containing protein</fullName>
    </submittedName>
</protein>
<organism evidence="1 2">
    <name type="scientific">Dechloromonas agitata</name>
    <dbReference type="NCBI Taxonomy" id="73030"/>
    <lineage>
        <taxon>Bacteria</taxon>
        <taxon>Pseudomonadati</taxon>
        <taxon>Pseudomonadota</taxon>
        <taxon>Betaproteobacteria</taxon>
        <taxon>Rhodocyclales</taxon>
        <taxon>Azonexaceae</taxon>
        <taxon>Dechloromonas</taxon>
    </lineage>
</organism>
<sequence>MNISNTPPSVAAILTDHPLALHDTLVSFAQALCERGRGVRGILATSRRLANGGDVPALVDLDSRRTYLPASQQAATRDDTAALRALLRDIAHRGADLALIPRFTAAEATRRGYAATFDALIAAGTPILTTVGSPHYAAWQTFTNNRFVLLPPNLDALFSWIDSVWQGGRSPEHH</sequence>
<dbReference type="Proteomes" id="UP000718593">
    <property type="component" value="Unassembled WGS sequence"/>
</dbReference>
<dbReference type="AlphaFoldDB" id="A0A930FZK9"/>
<proteinExistence type="predicted"/>
<dbReference type="EMBL" id="JABZMI010000131">
    <property type="protein sequence ID" value="MBF1164955.1"/>
    <property type="molecule type" value="Genomic_DNA"/>
</dbReference>